<dbReference type="Proteomes" id="UP000245020">
    <property type="component" value="Unassembled WGS sequence"/>
</dbReference>
<name>A0A2U2AFQ9_9GAMM</name>
<protein>
    <recommendedName>
        <fullName evidence="2">DUF2726 domain-containing protein</fullName>
    </recommendedName>
</protein>
<keyword evidence="1" id="KW-0472">Membrane</keyword>
<keyword evidence="4" id="KW-1185">Reference proteome</keyword>
<feature type="domain" description="DUF2726" evidence="2">
    <location>
        <begin position="45"/>
        <end position="167"/>
    </location>
</feature>
<evidence type="ECO:0000313" key="3">
    <source>
        <dbReference type="EMBL" id="PWD81492.1"/>
    </source>
</evidence>
<comment type="caution">
    <text evidence="3">The sequence shown here is derived from an EMBL/GenBank/DDBJ whole genome shotgun (WGS) entry which is preliminary data.</text>
</comment>
<dbReference type="InterPro" id="IPR024402">
    <property type="entry name" value="DUF2726"/>
</dbReference>
<gene>
    <name evidence="3" type="ORF">DC083_03330</name>
</gene>
<evidence type="ECO:0000259" key="2">
    <source>
        <dbReference type="Pfam" id="PF10881"/>
    </source>
</evidence>
<organism evidence="3 4">
    <name type="scientific">Ignatzschineria ureiclastica</name>
    <dbReference type="NCBI Taxonomy" id="472582"/>
    <lineage>
        <taxon>Bacteria</taxon>
        <taxon>Pseudomonadati</taxon>
        <taxon>Pseudomonadota</taxon>
        <taxon>Gammaproteobacteria</taxon>
        <taxon>Cardiobacteriales</taxon>
        <taxon>Ignatzschineriaceae</taxon>
        <taxon>Ignatzschineria</taxon>
    </lineage>
</organism>
<sequence length="181" mass="20520">MLLKLLFIVIIIAGVIIYFKRKWAPKEPTIIDRPTPVSWYKSAPSLFTPAEQLFLSSLETALHGVPVKIFGKVRIADILKVRPGLAKSDYQGAFSKISAKHVDFVLVNPLTTAPLLVIELDDSTHDAQHRKVRDAFVDEAMYQAQVPILHVPLRPRYDEANLRAQIVEILRQGSDYRHQDL</sequence>
<reference evidence="4" key="1">
    <citation type="submission" date="2018-05" db="EMBL/GenBank/DDBJ databases">
        <title>Ignatzschineria dubaiensis sp. nov., isolated from necrotic foot tissues of dromedaries (Camelus dromedarius) and associated maggots in Dubai, United Arab Emirates.</title>
        <authorList>
            <person name="Tsang C.C."/>
            <person name="Tang J.Y.M."/>
            <person name="Fong J.Y.H."/>
            <person name="Kinne J."/>
            <person name="Lee H.H."/>
            <person name="Joseph M."/>
            <person name="Jose S."/>
            <person name="Schuster R.K."/>
            <person name="Tang Y."/>
            <person name="Sivakumar S."/>
            <person name="Chen J.H.K."/>
            <person name="Teng J.L.L."/>
            <person name="Lau S.K.P."/>
            <person name="Wernery U."/>
            <person name="Woo P.C.Y."/>
        </authorList>
    </citation>
    <scope>NUCLEOTIDE SEQUENCE [LARGE SCALE GENOMIC DNA]</scope>
    <source>
        <strain evidence="4">KCTC 22644</strain>
    </source>
</reference>
<proteinExistence type="predicted"/>
<evidence type="ECO:0000313" key="4">
    <source>
        <dbReference type="Proteomes" id="UP000245020"/>
    </source>
</evidence>
<accession>A0A2U2AFQ9</accession>
<dbReference type="InterPro" id="IPR014538">
    <property type="entry name" value="UCP028063_topo_Znf"/>
</dbReference>
<keyword evidence="1" id="KW-0812">Transmembrane</keyword>
<keyword evidence="1" id="KW-1133">Transmembrane helix</keyword>
<dbReference type="PIRSF" id="PIRSF028063">
    <property type="entry name" value="UCP028063"/>
    <property type="match status" value="1"/>
</dbReference>
<dbReference type="Pfam" id="PF10881">
    <property type="entry name" value="DUF2726"/>
    <property type="match status" value="1"/>
</dbReference>
<dbReference type="EMBL" id="QEWQ01000002">
    <property type="protein sequence ID" value="PWD81492.1"/>
    <property type="molecule type" value="Genomic_DNA"/>
</dbReference>
<dbReference type="OrthoDB" id="5782056at2"/>
<feature type="transmembrane region" description="Helical" evidence="1">
    <location>
        <begin position="6"/>
        <end position="23"/>
    </location>
</feature>
<dbReference type="RefSeq" id="WP_109188851.1">
    <property type="nucleotide sequence ID" value="NZ_BMYA01000005.1"/>
</dbReference>
<dbReference type="AlphaFoldDB" id="A0A2U2AFQ9"/>
<evidence type="ECO:0000256" key="1">
    <source>
        <dbReference type="SAM" id="Phobius"/>
    </source>
</evidence>